<keyword evidence="1" id="KW-0472">Membrane</keyword>
<dbReference type="AlphaFoldDB" id="A0AA38TUU4"/>
<accession>A0AA38TUU4</accession>
<name>A0AA38TUU4_9ASTR</name>
<evidence type="ECO:0000259" key="2">
    <source>
        <dbReference type="Pfam" id="PF13962"/>
    </source>
</evidence>
<feature type="transmembrane region" description="Helical" evidence="1">
    <location>
        <begin position="185"/>
        <end position="207"/>
    </location>
</feature>
<dbReference type="GO" id="GO:0016020">
    <property type="term" value="C:membrane"/>
    <property type="evidence" value="ECO:0007669"/>
    <property type="project" value="TreeGrafter"/>
</dbReference>
<feature type="transmembrane region" description="Helical" evidence="1">
    <location>
        <begin position="257"/>
        <end position="275"/>
    </location>
</feature>
<dbReference type="PANTHER" id="PTHR24177:SF383">
    <property type="entry name" value="ANKYRIN REPEAT-CONTAINING DOMAIN, PGG DOMAIN, ANKYRIN REPEAT-CONTAINING DOMAIN SUPERFAMILY"/>
    <property type="match status" value="1"/>
</dbReference>
<evidence type="ECO:0000313" key="3">
    <source>
        <dbReference type="EMBL" id="KAJ9561971.1"/>
    </source>
</evidence>
<keyword evidence="4" id="KW-1185">Reference proteome</keyword>
<dbReference type="InterPro" id="IPR026961">
    <property type="entry name" value="PGG_dom"/>
</dbReference>
<gene>
    <name evidence="3" type="ORF">OSB04_007131</name>
</gene>
<evidence type="ECO:0000256" key="1">
    <source>
        <dbReference type="SAM" id="Phobius"/>
    </source>
</evidence>
<feature type="transmembrane region" description="Helical" evidence="1">
    <location>
        <begin position="146"/>
        <end position="165"/>
    </location>
</feature>
<reference evidence="3" key="1">
    <citation type="submission" date="2023-03" db="EMBL/GenBank/DDBJ databases">
        <title>Chromosome-scale reference genome and RAD-based genetic map of yellow starthistle (Centaurea solstitialis) reveal putative structural variation and QTLs associated with invader traits.</title>
        <authorList>
            <person name="Reatini B."/>
            <person name="Cang F.A."/>
            <person name="Jiang Q."/>
            <person name="Mckibben M.T.W."/>
            <person name="Barker M.S."/>
            <person name="Rieseberg L.H."/>
            <person name="Dlugosch K.M."/>
        </authorList>
    </citation>
    <scope>NUCLEOTIDE SEQUENCE</scope>
    <source>
        <strain evidence="3">CAN-66</strain>
        <tissue evidence="3">Leaf</tissue>
    </source>
</reference>
<evidence type="ECO:0000313" key="4">
    <source>
        <dbReference type="Proteomes" id="UP001172457"/>
    </source>
</evidence>
<comment type="caution">
    <text evidence="3">The sequence shown here is derived from an EMBL/GenBank/DDBJ whole genome shotgun (WGS) entry which is preliminary data.</text>
</comment>
<sequence length="304" mass="34997">MGNVEFILELVRKYPERVLELNDNKQSIFHVAVLYRHVNIYPLLYDMGSIKESIIKLEDIHGNNMLHLVGILEETSMCKELEDMSQIYAQMAEELRWFKVVNAMIPPSLRVKKNKAGLSPLELFIENHKVLVYKSQEWMKRTFSELLLLAALMITISFAAAISFASGSNQDSNRDTAAYKVTYNLFIICNGSSFIFALSSIILMLSIMGSRHAEHDFLESLPRNLDNVIYILNLSMGTMMIAFQMIIILLYHDNYSWVVHVTRALACIVCLWFGYRVFTHATTRTASCLKVLLLYKRGIMYKQN</sequence>
<feature type="transmembrane region" description="Helical" evidence="1">
    <location>
        <begin position="228"/>
        <end position="251"/>
    </location>
</feature>
<feature type="domain" description="PGG" evidence="2">
    <location>
        <begin position="137"/>
        <end position="247"/>
    </location>
</feature>
<organism evidence="3 4">
    <name type="scientific">Centaurea solstitialis</name>
    <name type="common">yellow star-thistle</name>
    <dbReference type="NCBI Taxonomy" id="347529"/>
    <lineage>
        <taxon>Eukaryota</taxon>
        <taxon>Viridiplantae</taxon>
        <taxon>Streptophyta</taxon>
        <taxon>Embryophyta</taxon>
        <taxon>Tracheophyta</taxon>
        <taxon>Spermatophyta</taxon>
        <taxon>Magnoliopsida</taxon>
        <taxon>eudicotyledons</taxon>
        <taxon>Gunneridae</taxon>
        <taxon>Pentapetalae</taxon>
        <taxon>asterids</taxon>
        <taxon>campanulids</taxon>
        <taxon>Asterales</taxon>
        <taxon>Asteraceae</taxon>
        <taxon>Carduoideae</taxon>
        <taxon>Cardueae</taxon>
        <taxon>Centaureinae</taxon>
        <taxon>Centaurea</taxon>
    </lineage>
</organism>
<dbReference type="Pfam" id="PF13962">
    <property type="entry name" value="PGG"/>
    <property type="match status" value="1"/>
</dbReference>
<dbReference type="EMBL" id="JARYMX010000002">
    <property type="protein sequence ID" value="KAJ9561971.1"/>
    <property type="molecule type" value="Genomic_DNA"/>
</dbReference>
<dbReference type="Proteomes" id="UP001172457">
    <property type="component" value="Chromosome 2"/>
</dbReference>
<keyword evidence="1" id="KW-1133">Transmembrane helix</keyword>
<proteinExistence type="predicted"/>
<keyword evidence="1" id="KW-0812">Transmembrane</keyword>
<dbReference type="PANTHER" id="PTHR24177">
    <property type="entry name" value="CASKIN"/>
    <property type="match status" value="1"/>
</dbReference>
<protein>
    <recommendedName>
        <fullName evidence="2">PGG domain-containing protein</fullName>
    </recommendedName>
</protein>